<dbReference type="AlphaFoldDB" id="A0A554RFW3"/>
<accession>A0A554RFW3</accession>
<evidence type="ECO:0000313" key="3">
    <source>
        <dbReference type="Proteomes" id="UP000316988"/>
    </source>
</evidence>
<reference evidence="2 3" key="1">
    <citation type="submission" date="2019-07" db="EMBL/GenBank/DDBJ databases">
        <authorList>
            <person name="Zhao L.H."/>
        </authorList>
    </citation>
    <scope>NUCLEOTIDE SEQUENCE [LARGE SCALE GENOMIC DNA]</scope>
    <source>
        <strain evidence="2 3">Co35</strain>
    </source>
</reference>
<keyword evidence="3" id="KW-1185">Reference proteome</keyword>
<feature type="non-terminal residue" evidence="2">
    <location>
        <position position="190"/>
    </location>
</feature>
<dbReference type="Proteomes" id="UP000316988">
    <property type="component" value="Unassembled WGS sequence"/>
</dbReference>
<name>A0A554RFW3_9ACTN</name>
<sequence length="190" mass="21168">MAHRACAAVWLAIRPPRCHRSNCWLATRWPRCVGGSRPTRVSRSSCRTVSRPTPTHRCAVSSPGPVAGPREHRVRATRRSPSLDVRMLVRYYRCMSSGDLAWRLRETAALLDAFAPSTDALRVLEEVRNAVDAAQAALTAELSETLEYEVEGYSSVTAWLRDQLRVSSRRASELVRSGVTLKQIPEAAEL</sequence>
<evidence type="ECO:0000256" key="1">
    <source>
        <dbReference type="SAM" id="MobiDB-lite"/>
    </source>
</evidence>
<feature type="region of interest" description="Disordered" evidence="1">
    <location>
        <begin position="43"/>
        <end position="71"/>
    </location>
</feature>
<organism evidence="2 3">
    <name type="scientific">Aeromicrobium piscarium</name>
    <dbReference type="NCBI Taxonomy" id="2590901"/>
    <lineage>
        <taxon>Bacteria</taxon>
        <taxon>Bacillati</taxon>
        <taxon>Actinomycetota</taxon>
        <taxon>Actinomycetes</taxon>
        <taxon>Propionibacteriales</taxon>
        <taxon>Nocardioidaceae</taxon>
        <taxon>Aeromicrobium</taxon>
    </lineage>
</organism>
<evidence type="ECO:0000313" key="2">
    <source>
        <dbReference type="EMBL" id="TSD53048.1"/>
    </source>
</evidence>
<dbReference type="EMBL" id="VLNT01000033">
    <property type="protein sequence ID" value="TSD53048.1"/>
    <property type="molecule type" value="Genomic_DNA"/>
</dbReference>
<dbReference type="OrthoDB" id="3741440at2"/>
<gene>
    <name evidence="2" type="ORF">FNM00_18420</name>
</gene>
<feature type="compositionally biased region" description="Low complexity" evidence="1">
    <location>
        <begin position="43"/>
        <end position="55"/>
    </location>
</feature>
<comment type="caution">
    <text evidence="2">The sequence shown here is derived from an EMBL/GenBank/DDBJ whole genome shotgun (WGS) entry which is preliminary data.</text>
</comment>
<protein>
    <submittedName>
        <fullName evidence="2">DUF222 domain-containing protein</fullName>
    </submittedName>
</protein>
<proteinExistence type="predicted"/>